<comment type="subcellular location">
    <subcellularLocation>
        <location evidence="1">Membrane</location>
        <topology evidence="1">Multi-pass membrane protein</topology>
    </subcellularLocation>
</comment>
<dbReference type="Proteomes" id="UP000441389">
    <property type="component" value="Unassembled WGS sequence"/>
</dbReference>
<proteinExistence type="predicted"/>
<reference evidence="7 8" key="1">
    <citation type="submission" date="2019-12" db="EMBL/GenBank/DDBJ databases">
        <authorList>
            <person name="Huq M.A."/>
        </authorList>
    </citation>
    <scope>NUCLEOTIDE SEQUENCE [LARGE SCALE GENOMIC DNA]</scope>
    <source>
        <strain evidence="7 8">MAH-20</strain>
    </source>
</reference>
<evidence type="ECO:0000256" key="2">
    <source>
        <dbReference type="ARBA" id="ARBA00022692"/>
    </source>
</evidence>
<feature type="transmembrane region" description="Helical" evidence="5">
    <location>
        <begin position="52"/>
        <end position="73"/>
    </location>
</feature>
<name>A0A6I4J122_9SPHN</name>
<feature type="transmembrane region" description="Helical" evidence="5">
    <location>
        <begin position="169"/>
        <end position="190"/>
    </location>
</feature>
<comment type="caution">
    <text evidence="7">The sequence shown here is derived from an EMBL/GenBank/DDBJ whole genome shotgun (WGS) entry which is preliminary data.</text>
</comment>
<evidence type="ECO:0000313" key="7">
    <source>
        <dbReference type="EMBL" id="MVO77976.1"/>
    </source>
</evidence>
<evidence type="ECO:0000256" key="4">
    <source>
        <dbReference type="ARBA" id="ARBA00023136"/>
    </source>
</evidence>
<keyword evidence="3 5" id="KW-1133">Transmembrane helix</keyword>
<dbReference type="Pfam" id="PF07298">
    <property type="entry name" value="NnrU"/>
    <property type="match status" value="1"/>
</dbReference>
<evidence type="ECO:0000256" key="5">
    <source>
        <dbReference type="SAM" id="Phobius"/>
    </source>
</evidence>
<evidence type="ECO:0000256" key="3">
    <source>
        <dbReference type="ARBA" id="ARBA00022989"/>
    </source>
</evidence>
<dbReference type="GO" id="GO:0016020">
    <property type="term" value="C:membrane"/>
    <property type="evidence" value="ECO:0007669"/>
    <property type="project" value="UniProtKB-SubCell"/>
</dbReference>
<evidence type="ECO:0000313" key="8">
    <source>
        <dbReference type="Proteomes" id="UP000441389"/>
    </source>
</evidence>
<evidence type="ECO:0000256" key="1">
    <source>
        <dbReference type="ARBA" id="ARBA00004141"/>
    </source>
</evidence>
<organism evidence="7 8">
    <name type="scientific">Sphingomonas horti</name>
    <dbReference type="NCBI Taxonomy" id="2682842"/>
    <lineage>
        <taxon>Bacteria</taxon>
        <taxon>Pseudomonadati</taxon>
        <taxon>Pseudomonadota</taxon>
        <taxon>Alphaproteobacteria</taxon>
        <taxon>Sphingomonadales</taxon>
        <taxon>Sphingomonadaceae</taxon>
        <taxon>Sphingomonas</taxon>
    </lineage>
</organism>
<feature type="transmembrane region" description="Helical" evidence="5">
    <location>
        <begin position="119"/>
        <end position="136"/>
    </location>
</feature>
<accession>A0A6I4J122</accession>
<keyword evidence="4 5" id="KW-0472">Membrane</keyword>
<keyword evidence="8" id="KW-1185">Reference proteome</keyword>
<feature type="domain" description="NnrU" evidence="6">
    <location>
        <begin position="3"/>
        <end position="195"/>
    </location>
</feature>
<protein>
    <submittedName>
        <fullName evidence="7">MFS transporter</fullName>
    </submittedName>
</protein>
<dbReference type="InterPro" id="IPR009915">
    <property type="entry name" value="NnrU_dom"/>
</dbReference>
<feature type="transmembrane region" description="Helical" evidence="5">
    <location>
        <begin position="94"/>
        <end position="113"/>
    </location>
</feature>
<dbReference type="AlphaFoldDB" id="A0A6I4J122"/>
<dbReference type="EMBL" id="WQMS01000009">
    <property type="protein sequence ID" value="MVO77976.1"/>
    <property type="molecule type" value="Genomic_DNA"/>
</dbReference>
<evidence type="ECO:0000259" key="6">
    <source>
        <dbReference type="Pfam" id="PF07298"/>
    </source>
</evidence>
<gene>
    <name evidence="7" type="ORF">GON01_08525</name>
</gene>
<feature type="transmembrane region" description="Helical" evidence="5">
    <location>
        <begin position="21"/>
        <end position="40"/>
    </location>
</feature>
<sequence>MSHPLRAPLVARLGERGFLGLYTLVSFATLGWVVWAMLRVGPEPFLWTAPLWAWWLAGAVMLVASILLVGSLIGNPALPGMPAAAGEPRGVFAVTRHPMMWGFALWAFAHALVWPQPSVLVLTAGVALLALAGAAGQDAKKSKLQPDFWPVWRGKTAFVPFTGPAPSRAWWPGWSVMLGGLALWLLATWLHPMLGAPAVGVWG</sequence>
<keyword evidence="2 5" id="KW-0812">Transmembrane</keyword>